<dbReference type="Proteomes" id="UP001474120">
    <property type="component" value="Unassembled WGS sequence"/>
</dbReference>
<dbReference type="Gene3D" id="3.40.630.10">
    <property type="entry name" value="Zn peptidases"/>
    <property type="match status" value="1"/>
</dbReference>
<dbReference type="SUPFAM" id="SSF53187">
    <property type="entry name" value="Zn-dependent exopeptidases"/>
    <property type="match status" value="1"/>
</dbReference>
<keyword evidence="3" id="KW-1185">Reference proteome</keyword>
<dbReference type="Pfam" id="PF04389">
    <property type="entry name" value="Peptidase_M28"/>
    <property type="match status" value="1"/>
</dbReference>
<dbReference type="PANTHER" id="PTHR12147:SF26">
    <property type="entry name" value="PEPTIDASE M28 DOMAIN-CONTAINING PROTEIN"/>
    <property type="match status" value="1"/>
</dbReference>
<evidence type="ECO:0000313" key="3">
    <source>
        <dbReference type="Proteomes" id="UP001474120"/>
    </source>
</evidence>
<organism evidence="2 3">
    <name type="scientific">Lutimonas vermicola</name>
    <dbReference type="NCBI Taxonomy" id="414288"/>
    <lineage>
        <taxon>Bacteria</taxon>
        <taxon>Pseudomonadati</taxon>
        <taxon>Bacteroidota</taxon>
        <taxon>Flavobacteriia</taxon>
        <taxon>Flavobacteriales</taxon>
        <taxon>Flavobacteriaceae</taxon>
        <taxon>Lutimonas</taxon>
    </lineage>
</organism>
<name>A0ABU9KY81_9FLAO</name>
<gene>
    <name evidence="2" type="ORF">AABB81_04515</name>
</gene>
<dbReference type="InterPro" id="IPR045175">
    <property type="entry name" value="M28_fam"/>
</dbReference>
<feature type="domain" description="Peptidase M28" evidence="1">
    <location>
        <begin position="108"/>
        <end position="311"/>
    </location>
</feature>
<evidence type="ECO:0000259" key="1">
    <source>
        <dbReference type="Pfam" id="PF04389"/>
    </source>
</evidence>
<dbReference type="PANTHER" id="PTHR12147">
    <property type="entry name" value="METALLOPEPTIDASE M28 FAMILY MEMBER"/>
    <property type="match status" value="1"/>
</dbReference>
<sequence>MRNILLIFLAFTILACGSGKTDGSTKESDKIKYAEQIKTEDLKEHLFLLSSDILEGRKTGDKKQKLAVNYFTAYYEHLGLLAPDEYPEYTQMIPKEYFENRSEGPSPNVLAFIEGSKFPNEVVIISAHYDHLGMKGDEVYNGADDNASGSSAVMELAQSFQLAKKQGNGPKRSILFIHFTGEEIGLFGSKYYTENPVFSLDSTIVDLNIDMLGRIDDKYKGKKDYVYLIGSNRLSADLHDLSENTNKKYTNLKLDYTYNNVNDPNNYYERSDHYNFAKNNIPVIFYFNGSHEDYHRITDTPDKINFDILALRTRFVFYTAWEIANREERLELNADKIE</sequence>
<dbReference type="RefSeq" id="WP_342158921.1">
    <property type="nucleotide sequence ID" value="NZ_JBCDNA010000001.1"/>
</dbReference>
<dbReference type="EMBL" id="JBCDNA010000001">
    <property type="protein sequence ID" value="MEL4455146.1"/>
    <property type="molecule type" value="Genomic_DNA"/>
</dbReference>
<protein>
    <submittedName>
        <fullName evidence="2">M28 family metallopeptidase</fullName>
    </submittedName>
</protein>
<dbReference type="CDD" id="cd05660">
    <property type="entry name" value="M28_like_PA"/>
    <property type="match status" value="1"/>
</dbReference>
<evidence type="ECO:0000313" key="2">
    <source>
        <dbReference type="EMBL" id="MEL4455146.1"/>
    </source>
</evidence>
<dbReference type="InterPro" id="IPR007484">
    <property type="entry name" value="Peptidase_M28"/>
</dbReference>
<dbReference type="PROSITE" id="PS51257">
    <property type="entry name" value="PROKAR_LIPOPROTEIN"/>
    <property type="match status" value="1"/>
</dbReference>
<comment type="caution">
    <text evidence="2">The sequence shown here is derived from an EMBL/GenBank/DDBJ whole genome shotgun (WGS) entry which is preliminary data.</text>
</comment>
<proteinExistence type="predicted"/>
<accession>A0ABU9KY81</accession>
<reference evidence="2 3" key="1">
    <citation type="submission" date="2024-04" db="EMBL/GenBank/DDBJ databases">
        <title>whole genome sequencing of Lutimonas vermicola strain IMCC1616.</title>
        <authorList>
            <person name="Bae S.S."/>
        </authorList>
    </citation>
    <scope>NUCLEOTIDE SEQUENCE [LARGE SCALE GENOMIC DNA]</scope>
    <source>
        <strain evidence="2 3">IMCC1616</strain>
    </source>
</reference>